<dbReference type="Proteomes" id="UP000060787">
    <property type="component" value="Chromosome"/>
</dbReference>
<organism evidence="2 3">
    <name type="scientific">Lysobacter antibioticus</name>
    <dbReference type="NCBI Taxonomy" id="84531"/>
    <lineage>
        <taxon>Bacteria</taxon>
        <taxon>Pseudomonadati</taxon>
        <taxon>Pseudomonadota</taxon>
        <taxon>Gammaproteobacteria</taxon>
        <taxon>Lysobacterales</taxon>
        <taxon>Lysobacteraceae</taxon>
        <taxon>Lysobacter</taxon>
    </lineage>
</organism>
<sequence>MTVYVDDAVWPWRGERWAHLMADRLDELHAFAARLGKRRESFQDKASGCHYDVTAQMRERAIALGAVAISRHRDRAQVRAIIQRARDQAAGRAP</sequence>
<gene>
    <name evidence="2" type="ORF">LA76x_0772</name>
</gene>
<dbReference type="EMBL" id="CP011129">
    <property type="protein sequence ID" value="ALN78933.1"/>
    <property type="molecule type" value="Genomic_DNA"/>
</dbReference>
<proteinExistence type="predicted"/>
<evidence type="ECO:0000313" key="2">
    <source>
        <dbReference type="EMBL" id="ALN78933.1"/>
    </source>
</evidence>
<evidence type="ECO:0000259" key="1">
    <source>
        <dbReference type="Pfam" id="PF13223"/>
    </source>
</evidence>
<dbReference type="KEGG" id="lab:LA76x_0772"/>
<dbReference type="AlphaFoldDB" id="A0A0S2E2Q4"/>
<dbReference type="Pfam" id="PF13223">
    <property type="entry name" value="DUF4031"/>
    <property type="match status" value="1"/>
</dbReference>
<dbReference type="KEGG" id="laq:GLA29479_3941"/>
<protein>
    <recommendedName>
        <fullName evidence="1">DUF4031 domain-containing protein</fullName>
    </recommendedName>
</protein>
<keyword evidence="3" id="KW-1185">Reference proteome</keyword>
<evidence type="ECO:0000313" key="3">
    <source>
        <dbReference type="Proteomes" id="UP000060787"/>
    </source>
</evidence>
<dbReference type="OrthoDB" id="9808993at2"/>
<dbReference type="eggNOG" id="ENOG5032ZJ0">
    <property type="taxonomic scope" value="Bacteria"/>
</dbReference>
<dbReference type="STRING" id="84531.LA76x_0772"/>
<feature type="domain" description="DUF4031" evidence="1">
    <location>
        <begin position="3"/>
        <end position="79"/>
    </location>
</feature>
<accession>A0A0S2E2Q4</accession>
<dbReference type="InterPro" id="IPR025109">
    <property type="entry name" value="DUF4031"/>
</dbReference>
<name>A0A0S2E2Q4_LYSAN</name>
<reference evidence="2 3" key="1">
    <citation type="journal article" date="2015" name="BMC Genomics">
        <title>Comparative genomics and metabolic profiling of the genus Lysobacter.</title>
        <authorList>
            <person name="de Bruijn I."/>
            <person name="Cheng X."/>
            <person name="de Jager V."/>
            <person name="Exposito R.G."/>
            <person name="Watrous J."/>
            <person name="Patel N."/>
            <person name="Postma J."/>
            <person name="Dorrestein P.C."/>
            <person name="Kobayashi D."/>
            <person name="Raaijmakers J.M."/>
        </authorList>
    </citation>
    <scope>NUCLEOTIDE SEQUENCE [LARGE SCALE GENOMIC DNA]</scope>
    <source>
        <strain evidence="2 3">76</strain>
    </source>
</reference>
<dbReference type="RefSeq" id="WP_031372541.1">
    <property type="nucleotide sequence ID" value="NZ_CP011129.1"/>
</dbReference>
<dbReference type="PATRIC" id="fig|84531.7.peg.3861"/>